<reference evidence="2" key="1">
    <citation type="submission" date="2018-09" db="EMBL/GenBank/DDBJ databases">
        <title>Paracoccus onubensis nov. sp. a moderate halophilic bacterium isolated from Gruta de las Maravillas (Aracena, Spain).</title>
        <authorList>
            <person name="Jurado V."/>
            <person name="Gutierrez-Patricio S."/>
            <person name="Gonzalez-Pimentel J.L."/>
            <person name="Miller A.Z."/>
            <person name="Laiz L."/>
            <person name="Saiz-Jimenez C."/>
        </authorList>
    </citation>
    <scope>NUCLEOTIDE SEQUENCE [LARGE SCALE GENOMIC DNA]</scope>
    <source>
        <strain evidence="2">DSM 26381</strain>
    </source>
</reference>
<dbReference type="EMBL" id="QZEW01000242">
    <property type="protein sequence ID" value="RJK97289.1"/>
    <property type="molecule type" value="Genomic_DNA"/>
</dbReference>
<protein>
    <submittedName>
        <fullName evidence="1">ATP-binding protein</fullName>
    </submittedName>
</protein>
<keyword evidence="2" id="KW-1185">Reference proteome</keyword>
<keyword evidence="1" id="KW-0067">ATP-binding</keyword>
<keyword evidence="1" id="KW-0547">Nucleotide-binding</keyword>
<proteinExistence type="predicted"/>
<dbReference type="Gene3D" id="2.130.10.10">
    <property type="entry name" value="YVTN repeat-like/Quinoprotein amine dehydrogenase"/>
    <property type="match status" value="1"/>
</dbReference>
<dbReference type="InterPro" id="IPR011048">
    <property type="entry name" value="Haem_d1_sf"/>
</dbReference>
<comment type="caution">
    <text evidence="1">The sequence shown here is derived from an EMBL/GenBank/DDBJ whole genome shotgun (WGS) entry which is preliminary data.</text>
</comment>
<evidence type="ECO:0000313" key="1">
    <source>
        <dbReference type="EMBL" id="RJK97289.1"/>
    </source>
</evidence>
<dbReference type="RefSeq" id="WP_420849876.1">
    <property type="nucleotide sequence ID" value="NZ_QZEW01000242.1"/>
</dbReference>
<dbReference type="GO" id="GO:0005524">
    <property type="term" value="F:ATP binding"/>
    <property type="evidence" value="ECO:0007669"/>
    <property type="project" value="UniProtKB-KW"/>
</dbReference>
<gene>
    <name evidence="1" type="ORF">D3P05_24180</name>
</gene>
<feature type="non-terminal residue" evidence="1">
    <location>
        <position position="1"/>
    </location>
</feature>
<organism evidence="1 2">
    <name type="scientific">Paracoccus siganidrum</name>
    <dbReference type="NCBI Taxonomy" id="1276757"/>
    <lineage>
        <taxon>Bacteria</taxon>
        <taxon>Pseudomonadati</taxon>
        <taxon>Pseudomonadota</taxon>
        <taxon>Alphaproteobacteria</taxon>
        <taxon>Rhodobacterales</taxon>
        <taxon>Paracoccaceae</taxon>
        <taxon>Paracoccus</taxon>
    </lineage>
</organism>
<name>A0A418ZPZ4_9RHOB</name>
<evidence type="ECO:0000313" key="2">
    <source>
        <dbReference type="Proteomes" id="UP000283587"/>
    </source>
</evidence>
<dbReference type="InterPro" id="IPR015943">
    <property type="entry name" value="WD40/YVTN_repeat-like_dom_sf"/>
</dbReference>
<dbReference type="InterPro" id="IPR051200">
    <property type="entry name" value="Host-pathogen_enzymatic-act"/>
</dbReference>
<dbReference type="PANTHER" id="PTHR47197:SF3">
    <property type="entry name" value="DIHYDRO-HEME D1 DEHYDROGENASE"/>
    <property type="match status" value="1"/>
</dbReference>
<dbReference type="Proteomes" id="UP000283587">
    <property type="component" value="Unassembled WGS sequence"/>
</dbReference>
<dbReference type="SUPFAM" id="SSF51004">
    <property type="entry name" value="C-terminal (heme d1) domain of cytochrome cd1-nitrite reductase"/>
    <property type="match status" value="1"/>
</dbReference>
<accession>A0A418ZPZ4</accession>
<dbReference type="PANTHER" id="PTHR47197">
    <property type="entry name" value="PROTEIN NIRF"/>
    <property type="match status" value="1"/>
</dbReference>
<sequence length="256" mass="27705">VYGVDVDDENGNVWVTNTRQNTASVYSQDDLSLVRQFEPGAVPHPRDVVIDQARGRAYMSTSFEPQLEVFDINTLEQLDPIEITSTIRRSQFGARSADLDIESGKLFSVSISTPEVAVIDLESGDVRVLQVGRLLAGSDSAYDREEGLIFVVGQGSDNLLIVDEESGEVLHDVPVGANPLSVTFDPVGRLAYVAVRGADRLTVVDTDGQIVANLDGGSYPNQIRILGDGAVYAINKSRGEDDARGDRISRIRPAAE</sequence>
<dbReference type="AlphaFoldDB" id="A0A418ZPZ4"/>